<evidence type="ECO:0000256" key="2">
    <source>
        <dbReference type="SAM" id="MobiDB-lite"/>
    </source>
</evidence>
<feature type="compositionally biased region" description="Low complexity" evidence="2">
    <location>
        <begin position="913"/>
        <end position="923"/>
    </location>
</feature>
<feature type="region of interest" description="Disordered" evidence="2">
    <location>
        <begin position="913"/>
        <end position="972"/>
    </location>
</feature>
<sequence length="1039" mass="112246">RLEQMRAELTETQANTTELGEQTRKAHLSHSRQIKAVKDGGSALRDALSEVGQGKEDLQADLERLREIVADAGQAHAERLRHAEEAQQTNQALEEEVQMARDSLKLAEVAHEEAAGNRAEAVKAGLSNAKERLSQAQEAARSASQSTTEAAQQLEALQGEKKRLLGETGPAAASRRAQAAEALRKELGQLQVEVQSMEEQCSATRERMEWHRHLREAQQFARTAAKEAAACIRGVYSDMAKPGPLQAAPGRAARRLSKHLEDFARFLAEAVALAEEKDAKQKASVNLNLPSALKEAYVGKLINEDGHGPGQLDSARDKLKALRSELQEADANHRSERTRLATSCEQMQQRIAEGEGEAEVELRKSQEAQQKLSEGITEAGCERNKAQMQAVARVQRELAAHEQDMALLRQERDRLKAQLATAEEPAGDVQKRGEGNVSARLQQRELELQDLRRRLKAGRERYVALVQDAGGKDAVEELGLPMPRSTSPRPLTRPSAQLTPPPMRSTGETSPAVAGRDSSAQEAAAGANVDKSDVDVKPEKLDTKGDARSEKSLEADGKELSKGVEGWLPSPVEATAACTSFPPEPRAEPSAPGPTPTPGSQATSTPWGEMEVAPLEPSPKSCSELASPSVLPKALAEQRQRDAEAFSPSQEEPLLRLEPAPVLASETREPASVPGPALAISWAEIEAAALEPTPKCSDVASPSARSSPLEEPVAQAEPVAVVACQAPARDDAPRQQEVRSGQPVPYWEPMSRTRSPSPYGAGGSPVVHVPVLVPVLQQVPVTQQGTPVVPGTPVIQQTTPVQVQVPLVRHSDGRMRSPGGSPLPMYRMSQVRSRSPSPEVPAGMRWGVIGTEALSPLARTRAQEASKPHQERRWVDDPMVSLREGSHISAASPVSAVSAVSAVSGTATSAVSSSLDSHLSPCSRLQAASPQESSPRVPQERSPRLPKRRPSAANPAASQPRKSEVEFGSSEWATRALEGEQMLLPEPQLPPLEDLFAQNLKAQQVHRKMQNQRERMQRTLDSPSAKSVGEEFYRSIVKL</sequence>
<feature type="region of interest" description="Disordered" evidence="2">
    <location>
        <begin position="133"/>
        <end position="152"/>
    </location>
</feature>
<evidence type="ECO:0000313" key="3">
    <source>
        <dbReference type="EMBL" id="CAJ1398293.1"/>
    </source>
</evidence>
<proteinExistence type="predicted"/>
<keyword evidence="4" id="KW-1185">Reference proteome</keyword>
<gene>
    <name evidence="3" type="ORF">EVOR1521_LOCUS22119</name>
</gene>
<feature type="compositionally biased region" description="Basic and acidic residues" evidence="2">
    <location>
        <begin position="530"/>
        <end position="562"/>
    </location>
</feature>
<organism evidence="3 4">
    <name type="scientific">Effrenium voratum</name>
    <dbReference type="NCBI Taxonomy" id="2562239"/>
    <lineage>
        <taxon>Eukaryota</taxon>
        <taxon>Sar</taxon>
        <taxon>Alveolata</taxon>
        <taxon>Dinophyceae</taxon>
        <taxon>Suessiales</taxon>
        <taxon>Symbiodiniaceae</taxon>
        <taxon>Effrenium</taxon>
    </lineage>
</organism>
<feature type="compositionally biased region" description="Low complexity" evidence="2">
    <location>
        <begin position="134"/>
        <end position="152"/>
    </location>
</feature>
<feature type="non-terminal residue" evidence="3">
    <location>
        <position position="1039"/>
    </location>
</feature>
<feature type="region of interest" description="Disordered" evidence="2">
    <location>
        <begin position="692"/>
        <end position="713"/>
    </location>
</feature>
<feature type="coiled-coil region" evidence="1">
    <location>
        <begin position="312"/>
        <end position="339"/>
    </location>
</feature>
<reference evidence="3" key="1">
    <citation type="submission" date="2023-08" db="EMBL/GenBank/DDBJ databases">
        <authorList>
            <person name="Chen Y."/>
            <person name="Shah S."/>
            <person name="Dougan E. K."/>
            <person name="Thang M."/>
            <person name="Chan C."/>
        </authorList>
    </citation>
    <scope>NUCLEOTIDE SEQUENCE</scope>
</reference>
<feature type="coiled-coil region" evidence="1">
    <location>
        <begin position="384"/>
        <end position="468"/>
    </location>
</feature>
<feature type="compositionally biased region" description="Low complexity" evidence="2">
    <location>
        <begin position="480"/>
        <end position="495"/>
    </location>
</feature>
<dbReference type="AlphaFoldDB" id="A0AA36J4B3"/>
<dbReference type="EMBL" id="CAUJNA010003294">
    <property type="protein sequence ID" value="CAJ1398293.1"/>
    <property type="molecule type" value="Genomic_DNA"/>
</dbReference>
<feature type="region of interest" description="Disordered" evidence="2">
    <location>
        <begin position="475"/>
        <end position="675"/>
    </location>
</feature>
<protein>
    <submittedName>
        <fullName evidence="3">Uncharacterized protein</fullName>
    </submittedName>
</protein>
<feature type="compositionally biased region" description="Polar residues" evidence="2">
    <location>
        <begin position="926"/>
        <end position="936"/>
    </location>
</feature>
<dbReference type="Proteomes" id="UP001178507">
    <property type="component" value="Unassembled WGS sequence"/>
</dbReference>
<keyword evidence="1" id="KW-0175">Coiled coil</keyword>
<feature type="compositionally biased region" description="Basic and acidic residues" evidence="2">
    <location>
        <begin position="728"/>
        <end position="737"/>
    </location>
</feature>
<accession>A0AA36J4B3</accession>
<evidence type="ECO:0000256" key="1">
    <source>
        <dbReference type="SAM" id="Coils"/>
    </source>
</evidence>
<feature type="region of interest" description="Disordered" evidence="2">
    <location>
        <begin position="728"/>
        <end position="761"/>
    </location>
</feature>
<name>A0AA36J4B3_9DINO</name>
<evidence type="ECO:0000313" key="4">
    <source>
        <dbReference type="Proteomes" id="UP001178507"/>
    </source>
</evidence>
<comment type="caution">
    <text evidence="3">The sequence shown here is derived from an EMBL/GenBank/DDBJ whole genome shotgun (WGS) entry which is preliminary data.</text>
</comment>